<dbReference type="InterPro" id="IPR001509">
    <property type="entry name" value="Epimerase_deHydtase"/>
</dbReference>
<feature type="non-terminal residue" evidence="2">
    <location>
        <position position="1"/>
    </location>
</feature>
<dbReference type="PANTHER" id="PTHR43245:SF13">
    <property type="entry name" value="UDP-D-APIOSE_UDP-D-XYLOSE SYNTHASE 2"/>
    <property type="match status" value="1"/>
</dbReference>
<accession>A0A383EEH0</accession>
<dbReference type="InterPro" id="IPR050177">
    <property type="entry name" value="Lipid_A_modif_metabolic_enz"/>
</dbReference>
<dbReference type="InterPro" id="IPR036291">
    <property type="entry name" value="NAD(P)-bd_dom_sf"/>
</dbReference>
<proteinExistence type="predicted"/>
<evidence type="ECO:0000313" key="2">
    <source>
        <dbReference type="EMBL" id="SVE55262.1"/>
    </source>
</evidence>
<dbReference type="PANTHER" id="PTHR43245">
    <property type="entry name" value="BIFUNCTIONAL POLYMYXIN RESISTANCE PROTEIN ARNA"/>
    <property type="match status" value="1"/>
</dbReference>
<gene>
    <name evidence="2" type="ORF">METZ01_LOCUS508116</name>
</gene>
<feature type="non-terminal residue" evidence="2">
    <location>
        <position position="231"/>
    </location>
</feature>
<protein>
    <recommendedName>
        <fullName evidence="1">NAD-dependent epimerase/dehydratase domain-containing protein</fullName>
    </recommendedName>
</protein>
<dbReference type="SUPFAM" id="SSF51735">
    <property type="entry name" value="NAD(P)-binding Rossmann-fold domains"/>
    <property type="match status" value="1"/>
</dbReference>
<dbReference type="CDD" id="cd08946">
    <property type="entry name" value="SDR_e"/>
    <property type="match status" value="1"/>
</dbReference>
<dbReference type="Gene3D" id="3.40.50.720">
    <property type="entry name" value="NAD(P)-binding Rossmann-like Domain"/>
    <property type="match status" value="1"/>
</dbReference>
<name>A0A383EEH0_9ZZZZ</name>
<evidence type="ECO:0000259" key="1">
    <source>
        <dbReference type="Pfam" id="PF01370"/>
    </source>
</evidence>
<reference evidence="2" key="1">
    <citation type="submission" date="2018-05" db="EMBL/GenBank/DDBJ databases">
        <authorList>
            <person name="Lanie J.A."/>
            <person name="Ng W.-L."/>
            <person name="Kazmierczak K.M."/>
            <person name="Andrzejewski T.M."/>
            <person name="Davidsen T.M."/>
            <person name="Wayne K.J."/>
            <person name="Tettelin H."/>
            <person name="Glass J.I."/>
            <person name="Rusch D."/>
            <person name="Podicherti R."/>
            <person name="Tsui H.-C.T."/>
            <person name="Winkler M.E."/>
        </authorList>
    </citation>
    <scope>NUCLEOTIDE SEQUENCE</scope>
</reference>
<dbReference type="Pfam" id="PF01370">
    <property type="entry name" value="Epimerase"/>
    <property type="match status" value="1"/>
</dbReference>
<feature type="domain" description="NAD-dependent epimerase/dehydratase" evidence="1">
    <location>
        <begin position="7"/>
        <end position="180"/>
    </location>
</feature>
<sequence length="231" mass="26099">DFLKKHLKDADVVHHLAGVTDVAYVKKESSSELDEKIRATAIDGTNNILGLIPEKCKIIFPSTHVIFEGFKETKLDIDEIEKPKPILMYSSSKVQNEEDIRKSNKNYIILRLGSVYGYSLDTMRINIMPNLFSKIASQNGTIKLFSGGKQIKSLVSLIDVVRCMKFMEENDKIKKETFNLVKESVTVKQVAEMCKKHSPNISIEVTDDETPNLGYTLSNKKLLSAGFKFLH</sequence>
<organism evidence="2">
    <name type="scientific">marine metagenome</name>
    <dbReference type="NCBI Taxonomy" id="408172"/>
    <lineage>
        <taxon>unclassified sequences</taxon>
        <taxon>metagenomes</taxon>
        <taxon>ecological metagenomes</taxon>
    </lineage>
</organism>
<dbReference type="EMBL" id="UINC01225271">
    <property type="protein sequence ID" value="SVE55262.1"/>
    <property type="molecule type" value="Genomic_DNA"/>
</dbReference>
<dbReference type="AlphaFoldDB" id="A0A383EEH0"/>